<keyword evidence="2" id="KW-1185">Reference proteome</keyword>
<dbReference type="AlphaFoldDB" id="A0AAV9MMM1"/>
<dbReference type="Proteomes" id="UP001311915">
    <property type="component" value="Unassembled WGS sequence"/>
</dbReference>
<accession>A0AAV9MMM1</accession>
<comment type="caution">
    <text evidence="1">The sequence shown here is derived from an EMBL/GenBank/DDBJ whole genome shotgun (WGS) entry which is preliminary data.</text>
</comment>
<evidence type="ECO:0000313" key="2">
    <source>
        <dbReference type="Proteomes" id="UP001311915"/>
    </source>
</evidence>
<protein>
    <submittedName>
        <fullName evidence="1">Uncharacterized protein</fullName>
    </submittedName>
</protein>
<gene>
    <name evidence="1" type="ORF">R3W88_002012</name>
</gene>
<reference evidence="1 2" key="1">
    <citation type="submission" date="2023-10" db="EMBL/GenBank/DDBJ databases">
        <title>Genome-Wide Identification Analysis in wild type Solanum Pinnatisectum Reveals Some Genes Defensing Phytophthora Infestans.</title>
        <authorList>
            <person name="Sun C."/>
        </authorList>
    </citation>
    <scope>NUCLEOTIDE SEQUENCE [LARGE SCALE GENOMIC DNA]</scope>
    <source>
        <strain evidence="1">LQN</strain>
        <tissue evidence="1">Leaf</tissue>
    </source>
</reference>
<evidence type="ECO:0000313" key="1">
    <source>
        <dbReference type="EMBL" id="KAK4738315.1"/>
    </source>
</evidence>
<proteinExistence type="predicted"/>
<organism evidence="1 2">
    <name type="scientific">Solanum pinnatisectum</name>
    <name type="common">tansyleaf nightshade</name>
    <dbReference type="NCBI Taxonomy" id="50273"/>
    <lineage>
        <taxon>Eukaryota</taxon>
        <taxon>Viridiplantae</taxon>
        <taxon>Streptophyta</taxon>
        <taxon>Embryophyta</taxon>
        <taxon>Tracheophyta</taxon>
        <taxon>Spermatophyta</taxon>
        <taxon>Magnoliopsida</taxon>
        <taxon>eudicotyledons</taxon>
        <taxon>Gunneridae</taxon>
        <taxon>Pentapetalae</taxon>
        <taxon>asterids</taxon>
        <taxon>lamiids</taxon>
        <taxon>Solanales</taxon>
        <taxon>Solanaceae</taxon>
        <taxon>Solanoideae</taxon>
        <taxon>Solaneae</taxon>
        <taxon>Solanum</taxon>
    </lineage>
</organism>
<sequence length="52" mass="6192">MANIGAKEKKEFFFTDVTLLPTQVKVVVKIDQDQLPNLRVRIKRKQFNFRNE</sequence>
<dbReference type="EMBL" id="JAWPEI010000001">
    <property type="protein sequence ID" value="KAK4738315.1"/>
    <property type="molecule type" value="Genomic_DNA"/>
</dbReference>
<name>A0AAV9MMM1_9SOLN</name>